<reference evidence="6" key="1">
    <citation type="submission" date="2017-05" db="EMBL/GenBank/DDBJ databases">
        <title>Complete and WGS of Bordetella genogroups.</title>
        <authorList>
            <person name="Spilker T."/>
            <person name="Lipuma J."/>
        </authorList>
    </citation>
    <scope>NUCLEOTIDE SEQUENCE [LARGE SCALE GENOMIC DNA]</scope>
    <source>
        <strain evidence="6">AU6712</strain>
    </source>
</reference>
<evidence type="ECO:0000256" key="2">
    <source>
        <dbReference type="ARBA" id="ARBA00022801"/>
    </source>
</evidence>
<dbReference type="GO" id="GO:0047617">
    <property type="term" value="F:fatty acyl-CoA hydrolase activity"/>
    <property type="evidence" value="ECO:0007669"/>
    <property type="project" value="InterPro"/>
</dbReference>
<evidence type="ECO:0000256" key="1">
    <source>
        <dbReference type="ARBA" id="ARBA00008324"/>
    </source>
</evidence>
<feature type="domain" description="Thioesterase" evidence="4">
    <location>
        <begin position="153"/>
        <end position="230"/>
    </location>
</feature>
<comment type="similarity">
    <text evidence="1">Belongs to the thioesterase PaaI family.</text>
</comment>
<gene>
    <name evidence="5" type="ORF">CAL22_13650</name>
</gene>
<keyword evidence="2" id="KW-0378">Hydrolase</keyword>
<dbReference type="Pfam" id="PF03061">
    <property type="entry name" value="4HBT"/>
    <property type="match status" value="1"/>
</dbReference>
<dbReference type="SUPFAM" id="SSF54637">
    <property type="entry name" value="Thioesterase/thiol ester dehydrase-isomerase"/>
    <property type="match status" value="1"/>
</dbReference>
<accession>A0A261V9U7</accession>
<feature type="region of interest" description="Disordered" evidence="3">
    <location>
        <begin position="55"/>
        <end position="117"/>
    </location>
</feature>
<dbReference type="OrthoDB" id="8851832at2"/>
<evidence type="ECO:0000313" key="5">
    <source>
        <dbReference type="EMBL" id="OZI70938.1"/>
    </source>
</evidence>
<dbReference type="PANTHER" id="PTHR21660:SF1">
    <property type="entry name" value="ACYL-COENZYME A THIOESTERASE 13"/>
    <property type="match status" value="1"/>
</dbReference>
<dbReference type="PANTHER" id="PTHR21660">
    <property type="entry name" value="THIOESTERASE SUPERFAMILY MEMBER-RELATED"/>
    <property type="match status" value="1"/>
</dbReference>
<dbReference type="CDD" id="cd03443">
    <property type="entry name" value="PaaI_thioesterase"/>
    <property type="match status" value="1"/>
</dbReference>
<dbReference type="InterPro" id="IPR003736">
    <property type="entry name" value="PAAI_dom"/>
</dbReference>
<dbReference type="NCBIfam" id="TIGR00369">
    <property type="entry name" value="unchar_dom_1"/>
    <property type="match status" value="1"/>
</dbReference>
<sequence>MQTCGAAERGKVRNINNNSHSYNLRPGRDRPSNAAGGCCLPFPILRWRPAVKQYGSAPSTGNGDRPCFQPYQKHRPGSAAHASHRPPFVRIPNVNEPTQQDSPPSQIASGFADGPPNPENPLLEHLGIELVEVQSGRAVFSMDITPKHLNRQGSLQGGVYATLLDVACGYAGLAASDDEPLGNAVTVTLNISYLGKVSSGRVLAIGTVTRMGRSMYFATGELQTEAGTVVATAQAAFKRSRAK</sequence>
<evidence type="ECO:0000256" key="3">
    <source>
        <dbReference type="SAM" id="MobiDB-lite"/>
    </source>
</evidence>
<organism evidence="5 6">
    <name type="scientific">Bordetella genomosp. 12</name>
    <dbReference type="NCBI Taxonomy" id="463035"/>
    <lineage>
        <taxon>Bacteria</taxon>
        <taxon>Pseudomonadati</taxon>
        <taxon>Pseudomonadota</taxon>
        <taxon>Betaproteobacteria</taxon>
        <taxon>Burkholderiales</taxon>
        <taxon>Alcaligenaceae</taxon>
        <taxon>Bordetella</taxon>
    </lineage>
</organism>
<dbReference type="AlphaFoldDB" id="A0A261V9U7"/>
<keyword evidence="6" id="KW-1185">Reference proteome</keyword>
<dbReference type="EMBL" id="NEVU01000003">
    <property type="protein sequence ID" value="OZI70938.1"/>
    <property type="molecule type" value="Genomic_DNA"/>
</dbReference>
<comment type="caution">
    <text evidence="5">The sequence shown here is derived from an EMBL/GenBank/DDBJ whole genome shotgun (WGS) entry which is preliminary data.</text>
</comment>
<feature type="compositionally biased region" description="Polar residues" evidence="3">
    <location>
        <begin position="95"/>
        <end position="108"/>
    </location>
</feature>
<evidence type="ECO:0000259" key="4">
    <source>
        <dbReference type="Pfam" id="PF03061"/>
    </source>
</evidence>
<proteinExistence type="inferred from homology"/>
<dbReference type="Gene3D" id="3.10.129.10">
    <property type="entry name" value="Hotdog Thioesterase"/>
    <property type="match status" value="1"/>
</dbReference>
<dbReference type="InterPro" id="IPR006683">
    <property type="entry name" value="Thioestr_dom"/>
</dbReference>
<dbReference type="Proteomes" id="UP000216429">
    <property type="component" value="Unassembled WGS sequence"/>
</dbReference>
<dbReference type="InterPro" id="IPR029069">
    <property type="entry name" value="HotDog_dom_sf"/>
</dbReference>
<dbReference type="InterPro" id="IPR039298">
    <property type="entry name" value="ACOT13"/>
</dbReference>
<evidence type="ECO:0000313" key="6">
    <source>
        <dbReference type="Proteomes" id="UP000216429"/>
    </source>
</evidence>
<protein>
    <recommendedName>
        <fullName evidence="4">Thioesterase domain-containing protein</fullName>
    </recommendedName>
</protein>
<name>A0A261V9U7_9BORD</name>